<protein>
    <submittedName>
        <fullName evidence="2">SAM-dependent methyltransferase</fullName>
    </submittedName>
</protein>
<sequence length="260" mass="27216">MGTAAIQGELWGAKARDWAEAQEPAWLPVFGAAMALAGVGQGRRLLDIGCGTGGALVIARDRGAEVSGIDASEAFVAIARERLPDAQIEAGEMEELPFADGAFDIVTGINSFQFAGDMIRALGEAARVCDSGGSVFMLVWGQRDRCQLQLAAIRALGPLLPPSPVPPPPLAEPGVIEGLLRKAGLTPSGSGVFDETIAFPDSGTALRAFASAGMVTRAERHSGAHKVRDALADAIKPYIRGDGQVVLANQFRWVKAVPEF</sequence>
<dbReference type="Pfam" id="PF08241">
    <property type="entry name" value="Methyltransf_11"/>
    <property type="match status" value="1"/>
</dbReference>
<dbReference type="PANTHER" id="PTHR42912">
    <property type="entry name" value="METHYLTRANSFERASE"/>
    <property type="match status" value="1"/>
</dbReference>
<name>A0ABR6L9G5_9HYPH</name>
<dbReference type="PANTHER" id="PTHR42912:SF80">
    <property type="entry name" value="METHYLTRANSFERASE DOMAIN-CONTAINING PROTEIN"/>
    <property type="match status" value="1"/>
</dbReference>
<dbReference type="Proteomes" id="UP000539538">
    <property type="component" value="Unassembled WGS sequence"/>
</dbReference>
<reference evidence="2 3" key="1">
    <citation type="submission" date="2020-08" db="EMBL/GenBank/DDBJ databases">
        <title>Genomic Encyclopedia of Type Strains, Phase IV (KMG-IV): sequencing the most valuable type-strain genomes for metagenomic binning, comparative biology and taxonomic classification.</title>
        <authorList>
            <person name="Goeker M."/>
        </authorList>
    </citation>
    <scope>NUCLEOTIDE SEQUENCE [LARGE SCALE GENOMIC DNA]</scope>
    <source>
        <strain evidence="2 3">DSM 7050</strain>
    </source>
</reference>
<keyword evidence="2" id="KW-0808">Transferase</keyword>
<evidence type="ECO:0000259" key="1">
    <source>
        <dbReference type="Pfam" id="PF08241"/>
    </source>
</evidence>
<dbReference type="EMBL" id="JACHOT010000007">
    <property type="protein sequence ID" value="MBB4652620.1"/>
    <property type="molecule type" value="Genomic_DNA"/>
</dbReference>
<evidence type="ECO:0000313" key="3">
    <source>
        <dbReference type="Proteomes" id="UP000539538"/>
    </source>
</evidence>
<gene>
    <name evidence="2" type="ORF">GGQ99_004396</name>
</gene>
<dbReference type="InterPro" id="IPR050508">
    <property type="entry name" value="Methyltransf_Superfamily"/>
</dbReference>
<accession>A0ABR6L9G5</accession>
<dbReference type="GO" id="GO:0008168">
    <property type="term" value="F:methyltransferase activity"/>
    <property type="evidence" value="ECO:0007669"/>
    <property type="project" value="UniProtKB-KW"/>
</dbReference>
<dbReference type="RefSeq" id="WP_183264139.1">
    <property type="nucleotide sequence ID" value="NZ_BAAAVZ010000006.1"/>
</dbReference>
<organism evidence="2 3">
    <name type="scientific">Aminobacter niigataensis</name>
    <dbReference type="NCBI Taxonomy" id="83265"/>
    <lineage>
        <taxon>Bacteria</taxon>
        <taxon>Pseudomonadati</taxon>
        <taxon>Pseudomonadota</taxon>
        <taxon>Alphaproteobacteria</taxon>
        <taxon>Hyphomicrobiales</taxon>
        <taxon>Phyllobacteriaceae</taxon>
        <taxon>Aminobacter</taxon>
    </lineage>
</organism>
<dbReference type="Gene3D" id="3.40.50.150">
    <property type="entry name" value="Vaccinia Virus protein VP39"/>
    <property type="match status" value="1"/>
</dbReference>
<proteinExistence type="predicted"/>
<dbReference type="SUPFAM" id="SSF53335">
    <property type="entry name" value="S-adenosyl-L-methionine-dependent methyltransferases"/>
    <property type="match status" value="1"/>
</dbReference>
<feature type="domain" description="Methyltransferase type 11" evidence="1">
    <location>
        <begin position="46"/>
        <end position="136"/>
    </location>
</feature>
<dbReference type="GO" id="GO:0032259">
    <property type="term" value="P:methylation"/>
    <property type="evidence" value="ECO:0007669"/>
    <property type="project" value="UniProtKB-KW"/>
</dbReference>
<keyword evidence="3" id="KW-1185">Reference proteome</keyword>
<keyword evidence="2" id="KW-0489">Methyltransferase</keyword>
<dbReference type="InterPro" id="IPR029063">
    <property type="entry name" value="SAM-dependent_MTases_sf"/>
</dbReference>
<dbReference type="InterPro" id="IPR013216">
    <property type="entry name" value="Methyltransf_11"/>
</dbReference>
<dbReference type="CDD" id="cd02440">
    <property type="entry name" value="AdoMet_MTases"/>
    <property type="match status" value="1"/>
</dbReference>
<comment type="caution">
    <text evidence="2">The sequence shown here is derived from an EMBL/GenBank/DDBJ whole genome shotgun (WGS) entry which is preliminary data.</text>
</comment>
<evidence type="ECO:0000313" key="2">
    <source>
        <dbReference type="EMBL" id="MBB4652620.1"/>
    </source>
</evidence>